<keyword evidence="1" id="KW-0732">Signal</keyword>
<proteinExistence type="predicted"/>
<dbReference type="GO" id="GO:0050808">
    <property type="term" value="P:synapse organization"/>
    <property type="evidence" value="ECO:0007669"/>
    <property type="project" value="TreeGrafter"/>
</dbReference>
<dbReference type="GO" id="GO:0030424">
    <property type="term" value="C:axon"/>
    <property type="evidence" value="ECO:0007669"/>
    <property type="project" value="TreeGrafter"/>
</dbReference>
<evidence type="ECO:0000256" key="1">
    <source>
        <dbReference type="ARBA" id="ARBA00022729"/>
    </source>
</evidence>
<evidence type="ECO:0000256" key="3">
    <source>
        <dbReference type="ARBA" id="ARBA00023319"/>
    </source>
</evidence>
<keyword evidence="3" id="KW-0393">Immunoglobulin domain</keyword>
<dbReference type="InterPro" id="IPR013098">
    <property type="entry name" value="Ig_I-set"/>
</dbReference>
<dbReference type="AlphaFoldDB" id="A0A6S7K2I3"/>
<dbReference type="InterPro" id="IPR003598">
    <property type="entry name" value="Ig_sub2"/>
</dbReference>
<dbReference type="PROSITE" id="PS50835">
    <property type="entry name" value="IG_LIKE"/>
    <property type="match status" value="1"/>
</dbReference>
<dbReference type="GO" id="GO:0007156">
    <property type="term" value="P:homophilic cell adhesion via plasma membrane adhesion molecules"/>
    <property type="evidence" value="ECO:0007669"/>
    <property type="project" value="TreeGrafter"/>
</dbReference>
<dbReference type="PANTHER" id="PTHR45080">
    <property type="entry name" value="CONTACTIN 5"/>
    <property type="match status" value="1"/>
</dbReference>
<organism evidence="4 5">
    <name type="scientific">Paramuricea clavata</name>
    <name type="common">Red gorgonian</name>
    <name type="synonym">Violescent sea-whip</name>
    <dbReference type="NCBI Taxonomy" id="317549"/>
    <lineage>
        <taxon>Eukaryota</taxon>
        <taxon>Metazoa</taxon>
        <taxon>Cnidaria</taxon>
        <taxon>Anthozoa</taxon>
        <taxon>Octocorallia</taxon>
        <taxon>Malacalcyonacea</taxon>
        <taxon>Plexauridae</taxon>
        <taxon>Paramuricea</taxon>
    </lineage>
</organism>
<dbReference type="SMART" id="SM00409">
    <property type="entry name" value="IG"/>
    <property type="match status" value="1"/>
</dbReference>
<accession>A0A6S7K2I3</accession>
<protein>
    <submittedName>
        <fullName evidence="4">Muscle M-line assembly unc-89-like</fullName>
    </submittedName>
</protein>
<dbReference type="Gene3D" id="2.60.40.10">
    <property type="entry name" value="Immunoglobulins"/>
    <property type="match status" value="1"/>
</dbReference>
<dbReference type="InterPro" id="IPR003599">
    <property type="entry name" value="Ig_sub"/>
</dbReference>
<keyword evidence="5" id="KW-1185">Reference proteome</keyword>
<name>A0A6S7K2I3_PARCT</name>
<dbReference type="GO" id="GO:0008046">
    <property type="term" value="F:axon guidance receptor activity"/>
    <property type="evidence" value="ECO:0007669"/>
    <property type="project" value="TreeGrafter"/>
</dbReference>
<keyword evidence="2" id="KW-1015">Disulfide bond</keyword>
<sequence>MKIYSQSKFLDLSPITIEVNNNNGEKPVLVDEAPSSYILPLGENATLKCNFYNWQPDWKMIWYVNGKNIQKNKRFRQRNGESSSLRIRNVQNADDGVYKCVASNKYGKFGVSKQLNVVASKLV</sequence>
<dbReference type="SMART" id="SM00408">
    <property type="entry name" value="IGc2"/>
    <property type="match status" value="1"/>
</dbReference>
<dbReference type="InterPro" id="IPR050958">
    <property type="entry name" value="Cell_Adh-Cytoskel_Orgn"/>
</dbReference>
<dbReference type="InterPro" id="IPR036179">
    <property type="entry name" value="Ig-like_dom_sf"/>
</dbReference>
<reference evidence="4" key="1">
    <citation type="submission" date="2020-04" db="EMBL/GenBank/DDBJ databases">
        <authorList>
            <person name="Alioto T."/>
            <person name="Alioto T."/>
            <person name="Gomez Garrido J."/>
        </authorList>
    </citation>
    <scope>NUCLEOTIDE SEQUENCE</scope>
    <source>
        <strain evidence="4">A484AB</strain>
    </source>
</reference>
<comment type="caution">
    <text evidence="4">The sequence shown here is derived from an EMBL/GenBank/DDBJ whole genome shotgun (WGS) entry which is preliminary data.</text>
</comment>
<dbReference type="GO" id="GO:0005886">
    <property type="term" value="C:plasma membrane"/>
    <property type="evidence" value="ECO:0007669"/>
    <property type="project" value="TreeGrafter"/>
</dbReference>
<dbReference type="SUPFAM" id="SSF48726">
    <property type="entry name" value="Immunoglobulin"/>
    <property type="match status" value="1"/>
</dbReference>
<dbReference type="InterPro" id="IPR013783">
    <property type="entry name" value="Ig-like_fold"/>
</dbReference>
<dbReference type="PANTHER" id="PTHR45080:SF8">
    <property type="entry name" value="IG-LIKE DOMAIN-CONTAINING PROTEIN"/>
    <property type="match status" value="1"/>
</dbReference>
<dbReference type="Proteomes" id="UP001152795">
    <property type="component" value="Unassembled WGS sequence"/>
</dbReference>
<dbReference type="EMBL" id="CACRXK020021524">
    <property type="protein sequence ID" value="CAB4035940.1"/>
    <property type="molecule type" value="Genomic_DNA"/>
</dbReference>
<dbReference type="FunFam" id="2.60.40.10:FF:000032">
    <property type="entry name" value="palladin isoform X1"/>
    <property type="match status" value="1"/>
</dbReference>
<dbReference type="InterPro" id="IPR007110">
    <property type="entry name" value="Ig-like_dom"/>
</dbReference>
<evidence type="ECO:0000313" key="4">
    <source>
        <dbReference type="EMBL" id="CAB4035940.1"/>
    </source>
</evidence>
<dbReference type="OrthoDB" id="5969272at2759"/>
<dbReference type="Pfam" id="PF07679">
    <property type="entry name" value="I-set"/>
    <property type="match status" value="1"/>
</dbReference>
<gene>
    <name evidence="4" type="ORF">PACLA_8A001177</name>
</gene>
<evidence type="ECO:0000256" key="2">
    <source>
        <dbReference type="ARBA" id="ARBA00023157"/>
    </source>
</evidence>
<dbReference type="CDD" id="cd00096">
    <property type="entry name" value="Ig"/>
    <property type="match status" value="1"/>
</dbReference>
<evidence type="ECO:0000313" key="5">
    <source>
        <dbReference type="Proteomes" id="UP001152795"/>
    </source>
</evidence>
<dbReference type="GO" id="GO:0043025">
    <property type="term" value="C:neuronal cell body"/>
    <property type="evidence" value="ECO:0007669"/>
    <property type="project" value="TreeGrafter"/>
</dbReference>